<feature type="region of interest" description="Disordered" evidence="1">
    <location>
        <begin position="26"/>
        <end position="50"/>
    </location>
</feature>
<reference evidence="3 6" key="2">
    <citation type="submission" date="2020-08" db="EMBL/GenBank/DDBJ databases">
        <title>Sequencing the genomes of 1000 actinobacteria strains.</title>
        <authorList>
            <person name="Klenk H.-P."/>
        </authorList>
    </citation>
    <scope>NUCLEOTIDE SEQUENCE [LARGE SCALE GENOMIC DNA]</scope>
    <source>
        <strain evidence="3 6">DSM 22242</strain>
    </source>
</reference>
<keyword evidence="5" id="KW-1185">Reference proteome</keyword>
<dbReference type="PROSITE" id="PS51257">
    <property type="entry name" value="PROKAR_LIPOPROTEIN"/>
    <property type="match status" value="1"/>
</dbReference>
<sequence length="251" mass="26145">MKKQLLSVAVCGAMALAMFGCSQAPNPKAEGDAPAQQEQPAAAEKSPEELKSELVDLINGQATNVTVDTSTDTTVSAQGQSFTQSMDILAMVDNADGYKGYAKITAPGTEMDGMETFMDGSKAVVRLGDQTVDISDEMADELDDSMGVDNEKAIAIVNAAKEISVSESNGQKTYTVVTDGASAAGVDFDGVDSVGDIDATYVFDSSDQLVKNTMSVEGTTTTQGQEVTVKVDVTADYSDYGTTQVPAVPEA</sequence>
<dbReference type="EMBL" id="SSTM01000005">
    <property type="protein sequence ID" value="TJW09974.1"/>
    <property type="molecule type" value="Genomic_DNA"/>
</dbReference>
<gene>
    <name evidence="4" type="ORF">E5982_07825</name>
    <name evidence="3" type="ORF">FHR31_001665</name>
</gene>
<dbReference type="GeneID" id="93356894"/>
<comment type="caution">
    <text evidence="4">The sequence shown here is derived from an EMBL/GenBank/DDBJ whole genome shotgun (WGS) entry which is preliminary data.</text>
</comment>
<evidence type="ECO:0000313" key="3">
    <source>
        <dbReference type="EMBL" id="MBB3171839.1"/>
    </source>
</evidence>
<organism evidence="4 5">
    <name type="scientific">Parvibacter caecicola</name>
    <dbReference type="NCBI Taxonomy" id="747645"/>
    <lineage>
        <taxon>Bacteria</taxon>
        <taxon>Bacillati</taxon>
        <taxon>Actinomycetota</taxon>
        <taxon>Coriobacteriia</taxon>
        <taxon>Coriobacteriales</taxon>
        <taxon>Coriobacteriaceae</taxon>
        <taxon>Parvibacter</taxon>
    </lineage>
</organism>
<evidence type="ECO:0000256" key="1">
    <source>
        <dbReference type="SAM" id="MobiDB-lite"/>
    </source>
</evidence>
<reference evidence="4 5" key="1">
    <citation type="submission" date="2019-04" db="EMBL/GenBank/DDBJ databases">
        <title>Microbes associate with the intestines of laboratory mice.</title>
        <authorList>
            <person name="Navarre W."/>
            <person name="Wong E."/>
            <person name="Huang K.C."/>
            <person name="Tropini C."/>
            <person name="Ng K."/>
            <person name="Yu B."/>
        </authorList>
    </citation>
    <scope>NUCLEOTIDE SEQUENCE [LARGE SCALE GENOMIC DNA]</scope>
    <source>
        <strain evidence="4 5">NM48_B13</strain>
    </source>
</reference>
<evidence type="ECO:0000313" key="4">
    <source>
        <dbReference type="EMBL" id="TJW09974.1"/>
    </source>
</evidence>
<name>A0A3N0A9S8_9ACTN</name>
<dbReference type="Proteomes" id="UP000309454">
    <property type="component" value="Unassembled WGS sequence"/>
</dbReference>
<keyword evidence="3" id="KW-0969">Cilium</keyword>
<evidence type="ECO:0000256" key="2">
    <source>
        <dbReference type="SAM" id="SignalP"/>
    </source>
</evidence>
<dbReference type="EMBL" id="JACHYA010000005">
    <property type="protein sequence ID" value="MBB3171839.1"/>
    <property type="molecule type" value="Genomic_DNA"/>
</dbReference>
<evidence type="ECO:0000313" key="5">
    <source>
        <dbReference type="Proteomes" id="UP000309454"/>
    </source>
</evidence>
<feature type="chain" id="PRO_5036086836" evidence="2">
    <location>
        <begin position="25"/>
        <end position="251"/>
    </location>
</feature>
<feature type="signal peptide" evidence="2">
    <location>
        <begin position="1"/>
        <end position="24"/>
    </location>
</feature>
<proteinExistence type="predicted"/>
<dbReference type="AlphaFoldDB" id="A0A3N0A9S8"/>
<keyword evidence="2" id="KW-0732">Signal</keyword>
<keyword evidence="3" id="KW-0282">Flagellum</keyword>
<evidence type="ECO:0000313" key="6">
    <source>
        <dbReference type="Proteomes" id="UP000530850"/>
    </source>
</evidence>
<feature type="compositionally biased region" description="Low complexity" evidence="1">
    <location>
        <begin position="32"/>
        <end position="44"/>
    </location>
</feature>
<dbReference type="RefSeq" id="WP_123185593.1">
    <property type="nucleotide sequence ID" value="NZ_CANPEU010000018.1"/>
</dbReference>
<accession>A0A3N0A9S8</accession>
<keyword evidence="3" id="KW-0966">Cell projection</keyword>
<dbReference type="Proteomes" id="UP000530850">
    <property type="component" value="Unassembled WGS sequence"/>
</dbReference>
<protein>
    <submittedName>
        <fullName evidence="3">Archaellum component FlaG (FlaF/FlaG flagellin family)</fullName>
    </submittedName>
</protein>